<feature type="active site" description="Proton acceptor" evidence="8 9">
    <location>
        <position position="76"/>
    </location>
</feature>
<dbReference type="NCBIfam" id="NF003592">
    <property type="entry name" value="PRK05254.1-5"/>
    <property type="match status" value="1"/>
</dbReference>
<keyword evidence="12" id="KW-0326">Glycosidase</keyword>
<evidence type="ECO:0000256" key="8">
    <source>
        <dbReference type="HAMAP-Rule" id="MF_00148"/>
    </source>
</evidence>
<dbReference type="GO" id="GO:0097510">
    <property type="term" value="P:base-excision repair, AP site formation via deaminated base removal"/>
    <property type="evidence" value="ECO:0007669"/>
    <property type="project" value="TreeGrafter"/>
</dbReference>
<dbReference type="SMART" id="SM00987">
    <property type="entry name" value="UreE_C"/>
    <property type="match status" value="1"/>
</dbReference>
<evidence type="ECO:0000256" key="9">
    <source>
        <dbReference type="PROSITE-ProRule" id="PRU10072"/>
    </source>
</evidence>
<dbReference type="PANTHER" id="PTHR11264:SF0">
    <property type="entry name" value="URACIL-DNA GLYCOSYLASE"/>
    <property type="match status" value="1"/>
</dbReference>
<comment type="catalytic activity">
    <reaction evidence="1 8 10">
        <text>Hydrolyzes single-stranded DNA or mismatched double-stranded DNA and polynucleotides, releasing free uracil.</text>
        <dbReference type="EC" id="3.2.2.27"/>
    </reaction>
</comment>
<evidence type="ECO:0000256" key="2">
    <source>
        <dbReference type="ARBA" id="ARBA00002631"/>
    </source>
</evidence>
<evidence type="ECO:0000256" key="10">
    <source>
        <dbReference type="RuleBase" id="RU003780"/>
    </source>
</evidence>
<comment type="function">
    <text evidence="2 8 10">Excises uracil residues from the DNA which can arise as a result of misincorporation of dUMP residues by DNA polymerase or due to deamination of cytosine.</text>
</comment>
<dbReference type="Pfam" id="PF03167">
    <property type="entry name" value="UDG"/>
    <property type="match status" value="1"/>
</dbReference>
<dbReference type="RefSeq" id="WP_129425840.1">
    <property type="nucleotide sequence ID" value="NZ_SDPW01000001.1"/>
</dbReference>
<dbReference type="InterPro" id="IPR002043">
    <property type="entry name" value="UDG_fam1"/>
</dbReference>
<dbReference type="PROSITE" id="PS00130">
    <property type="entry name" value="U_DNA_GLYCOSYLASE"/>
    <property type="match status" value="1"/>
</dbReference>
<evidence type="ECO:0000256" key="5">
    <source>
        <dbReference type="ARBA" id="ARBA00022763"/>
    </source>
</evidence>
<feature type="domain" description="Uracil-DNA glycosylase-like" evidence="11">
    <location>
        <begin position="61"/>
        <end position="278"/>
    </location>
</feature>
<dbReference type="InterPro" id="IPR018085">
    <property type="entry name" value="Ura-DNA_Glyclase_AS"/>
</dbReference>
<protein>
    <recommendedName>
        <fullName evidence="4 8">Uracil-DNA glycosylase</fullName>
        <shortName evidence="8">UDG</shortName>
        <ecNumber evidence="4 8">3.2.2.27</ecNumber>
    </recommendedName>
</protein>
<dbReference type="SMART" id="SM00986">
    <property type="entry name" value="UDG"/>
    <property type="match status" value="1"/>
</dbReference>
<dbReference type="HAMAP" id="MF_00148">
    <property type="entry name" value="UDG"/>
    <property type="match status" value="1"/>
</dbReference>
<dbReference type="OrthoDB" id="9804372at2"/>
<evidence type="ECO:0000259" key="11">
    <source>
        <dbReference type="SMART" id="SM00986"/>
    </source>
</evidence>
<comment type="subcellular location">
    <subcellularLocation>
        <location evidence="8">Cytoplasm</location>
    </subcellularLocation>
</comment>
<dbReference type="EMBL" id="SDPW01000001">
    <property type="protein sequence ID" value="RXZ54952.1"/>
    <property type="molecule type" value="Genomic_DNA"/>
</dbReference>
<organism evidence="12 13">
    <name type="scientific">Senegalimassilia faecalis</name>
    <dbReference type="NCBI Taxonomy" id="2509433"/>
    <lineage>
        <taxon>Bacteria</taxon>
        <taxon>Bacillati</taxon>
        <taxon>Actinomycetota</taxon>
        <taxon>Coriobacteriia</taxon>
        <taxon>Coriobacteriales</taxon>
        <taxon>Coriobacteriaceae</taxon>
        <taxon>Senegalimassilia</taxon>
    </lineage>
</organism>
<reference evidence="12 13" key="1">
    <citation type="submission" date="2019-01" db="EMBL/GenBank/DDBJ databases">
        <title>Senegalimassilia sp. nov. KGMB04484 isolated human feces.</title>
        <authorList>
            <person name="Han K.-I."/>
            <person name="Kim J.-S."/>
            <person name="Lee K.C."/>
            <person name="Suh M.K."/>
            <person name="Eom M.K."/>
            <person name="Lee J.H."/>
            <person name="Park S.-H."/>
            <person name="Kang S.W."/>
            <person name="Park J.-E."/>
            <person name="Oh B.S."/>
            <person name="Yu S.Y."/>
            <person name="Choi S.-H."/>
            <person name="Lee D.H."/>
            <person name="Yoon H."/>
            <person name="Kim B.-Y."/>
            <person name="Lee J.H."/>
            <person name="Lee J.-S."/>
        </authorList>
    </citation>
    <scope>NUCLEOTIDE SEQUENCE [LARGE SCALE GENOMIC DNA]</scope>
    <source>
        <strain evidence="12 13">KGMB04484</strain>
    </source>
</reference>
<dbReference type="EC" id="3.2.2.27" evidence="4 8"/>
<evidence type="ECO:0000313" key="12">
    <source>
        <dbReference type="EMBL" id="RXZ54952.1"/>
    </source>
</evidence>
<accession>A0A4Q2K645</accession>
<dbReference type="GO" id="GO:0005737">
    <property type="term" value="C:cytoplasm"/>
    <property type="evidence" value="ECO:0007669"/>
    <property type="project" value="UniProtKB-SubCell"/>
</dbReference>
<dbReference type="Gene3D" id="3.40.470.10">
    <property type="entry name" value="Uracil-DNA glycosylase-like domain"/>
    <property type="match status" value="1"/>
</dbReference>
<evidence type="ECO:0000256" key="1">
    <source>
        <dbReference type="ARBA" id="ARBA00001400"/>
    </source>
</evidence>
<dbReference type="PANTHER" id="PTHR11264">
    <property type="entry name" value="URACIL-DNA GLYCOSYLASE"/>
    <property type="match status" value="1"/>
</dbReference>
<keyword evidence="6 8" id="KW-0378">Hydrolase</keyword>
<dbReference type="NCBIfam" id="NF003588">
    <property type="entry name" value="PRK05254.1-1"/>
    <property type="match status" value="1"/>
</dbReference>
<dbReference type="SUPFAM" id="SSF52141">
    <property type="entry name" value="Uracil-DNA glycosylase-like"/>
    <property type="match status" value="2"/>
</dbReference>
<evidence type="ECO:0000313" key="13">
    <source>
        <dbReference type="Proteomes" id="UP000293345"/>
    </source>
</evidence>
<keyword evidence="7 8" id="KW-0234">DNA repair</keyword>
<dbReference type="InterPro" id="IPR005122">
    <property type="entry name" value="Uracil-DNA_glycosylase-like"/>
</dbReference>
<evidence type="ECO:0000256" key="4">
    <source>
        <dbReference type="ARBA" id="ARBA00012030"/>
    </source>
</evidence>
<sequence length="293" mass="30822">MSNIENKANTAATENPNVAAWLAGAPADVCDTTERLLAEVAGLRATQTIYPPQDDILNALAFTAPADVRVVILGQDPYHGPGQAMGLSFSVPQGCKLPPSLRNMYKELAADLGCSQPESGDLTSWAAQGVLLLNTTLTVREHAAASHAKLGWQVLTDHVVRRCLELPQPVVFLTWGKHAIDLVAKARAHVQGAASSSRTELRTVSHTVSGARAPEIVAAPTPEGAGVLGLSPLASAGVLANKYVLASTHPSPLSANRATATLPAFMGSRPYSQVNRILQQEGEPPINWQSVLG</sequence>
<dbReference type="AlphaFoldDB" id="A0A4Q2K645"/>
<comment type="similarity">
    <text evidence="3 8 10">Belongs to the uracil-DNA glycosylase (UDG) superfamily. UNG family.</text>
</comment>
<comment type="caution">
    <text evidence="12">The sequence shown here is derived from an EMBL/GenBank/DDBJ whole genome shotgun (WGS) entry which is preliminary data.</text>
</comment>
<dbReference type="GO" id="GO:0004844">
    <property type="term" value="F:uracil DNA N-glycosylase activity"/>
    <property type="evidence" value="ECO:0007669"/>
    <property type="project" value="UniProtKB-UniRule"/>
</dbReference>
<dbReference type="CDD" id="cd10027">
    <property type="entry name" value="UDG-F1-like"/>
    <property type="match status" value="1"/>
</dbReference>
<dbReference type="InterPro" id="IPR036895">
    <property type="entry name" value="Uracil-DNA_glycosylase-like_sf"/>
</dbReference>
<dbReference type="Proteomes" id="UP000293345">
    <property type="component" value="Unassembled WGS sequence"/>
</dbReference>
<gene>
    <name evidence="8" type="primary">ung</name>
    <name evidence="12" type="ORF">ET524_11015</name>
</gene>
<evidence type="ECO:0000256" key="3">
    <source>
        <dbReference type="ARBA" id="ARBA00008184"/>
    </source>
</evidence>
<keyword evidence="8" id="KW-0963">Cytoplasm</keyword>
<keyword evidence="5 8" id="KW-0227">DNA damage</keyword>
<evidence type="ECO:0000256" key="6">
    <source>
        <dbReference type="ARBA" id="ARBA00022801"/>
    </source>
</evidence>
<name>A0A4Q2K645_9ACTN</name>
<proteinExistence type="inferred from homology"/>
<keyword evidence="13" id="KW-1185">Reference proteome</keyword>
<dbReference type="NCBIfam" id="TIGR00628">
    <property type="entry name" value="ung"/>
    <property type="match status" value="1"/>
</dbReference>
<evidence type="ECO:0000256" key="7">
    <source>
        <dbReference type="ARBA" id="ARBA00023204"/>
    </source>
</evidence>